<dbReference type="SUPFAM" id="SSF53474">
    <property type="entry name" value="alpha/beta-Hydrolases"/>
    <property type="match status" value="1"/>
</dbReference>
<feature type="domain" description="Peptidase S9 prolyl oligopeptidase catalytic" evidence="3">
    <location>
        <begin position="106"/>
        <end position="197"/>
    </location>
</feature>
<feature type="chain" id="PRO_5047493395" evidence="2">
    <location>
        <begin position="21"/>
        <end position="304"/>
    </location>
</feature>
<dbReference type="GO" id="GO:0016787">
    <property type="term" value="F:hydrolase activity"/>
    <property type="evidence" value="ECO:0007669"/>
    <property type="project" value="UniProtKB-KW"/>
</dbReference>
<dbReference type="EMBL" id="JAUSVS010000001">
    <property type="protein sequence ID" value="MDQ0463175.1"/>
    <property type="molecule type" value="Genomic_DNA"/>
</dbReference>
<dbReference type="RefSeq" id="WP_307346608.1">
    <property type="nucleotide sequence ID" value="NZ_JAUSVS010000001.1"/>
</dbReference>
<sequence length="304" mass="32838">MIRVFVAVLAVLWVCAPASAETLAQARAAHPTSVVGEAGGDPADKPPARLFRMTSYPSAVGDLAAYVTPSPGDGRRHPAIIWITGGDANSIGDVWGPRPARNDQTARAFREAGIVMMFPSLRGGNRNPGHREGGYGEVDDILAAAAWLARQDYVDPARIYLGGHSTGGTFALLTAECSDRFRAVFAFGPIGQFDRQYGEFLGVDLRDPQEVALRSPVRWLGSIRSPTFVFEGDRQGNTFDLLEMKRANTNPLAHFYVVPRASHFSILAPATALIARKINADVAARSNLQFEQAELDYLMPPSGS</sequence>
<gene>
    <name evidence="4" type="ORF">QO010_000923</name>
</gene>
<name>A0ABU0IME8_9CAUL</name>
<accession>A0ABU0IME8</accession>
<evidence type="ECO:0000313" key="5">
    <source>
        <dbReference type="Proteomes" id="UP001228905"/>
    </source>
</evidence>
<dbReference type="PANTHER" id="PTHR22946">
    <property type="entry name" value="DIENELACTONE HYDROLASE DOMAIN-CONTAINING PROTEIN-RELATED"/>
    <property type="match status" value="1"/>
</dbReference>
<evidence type="ECO:0000256" key="1">
    <source>
        <dbReference type="ARBA" id="ARBA00022801"/>
    </source>
</evidence>
<dbReference type="Gene3D" id="3.40.50.1820">
    <property type="entry name" value="alpha/beta hydrolase"/>
    <property type="match status" value="1"/>
</dbReference>
<reference evidence="4 5" key="1">
    <citation type="submission" date="2023-07" db="EMBL/GenBank/DDBJ databases">
        <title>Genomic Encyclopedia of Type Strains, Phase IV (KMG-IV): sequencing the most valuable type-strain genomes for metagenomic binning, comparative biology and taxonomic classification.</title>
        <authorList>
            <person name="Goeker M."/>
        </authorList>
    </citation>
    <scope>NUCLEOTIDE SEQUENCE [LARGE SCALE GENOMIC DNA]</scope>
    <source>
        <strain evidence="4 5">DSM 18695</strain>
    </source>
</reference>
<keyword evidence="1 4" id="KW-0378">Hydrolase</keyword>
<dbReference type="InterPro" id="IPR050261">
    <property type="entry name" value="FrsA_esterase"/>
</dbReference>
<dbReference type="Proteomes" id="UP001228905">
    <property type="component" value="Unassembled WGS sequence"/>
</dbReference>
<dbReference type="InterPro" id="IPR029058">
    <property type="entry name" value="AB_hydrolase_fold"/>
</dbReference>
<evidence type="ECO:0000259" key="3">
    <source>
        <dbReference type="Pfam" id="PF00326"/>
    </source>
</evidence>
<organism evidence="4 5">
    <name type="scientific">Caulobacter ginsengisoli</name>
    <dbReference type="NCBI Taxonomy" id="400775"/>
    <lineage>
        <taxon>Bacteria</taxon>
        <taxon>Pseudomonadati</taxon>
        <taxon>Pseudomonadota</taxon>
        <taxon>Alphaproteobacteria</taxon>
        <taxon>Caulobacterales</taxon>
        <taxon>Caulobacteraceae</taxon>
        <taxon>Caulobacter</taxon>
    </lineage>
</organism>
<dbReference type="Pfam" id="PF00326">
    <property type="entry name" value="Peptidase_S9"/>
    <property type="match status" value="1"/>
</dbReference>
<dbReference type="PANTHER" id="PTHR22946:SF9">
    <property type="entry name" value="POLYKETIDE TRANSFERASE AF380"/>
    <property type="match status" value="1"/>
</dbReference>
<dbReference type="InterPro" id="IPR001375">
    <property type="entry name" value="Peptidase_S9_cat"/>
</dbReference>
<comment type="caution">
    <text evidence="4">The sequence shown here is derived from an EMBL/GenBank/DDBJ whole genome shotgun (WGS) entry which is preliminary data.</text>
</comment>
<protein>
    <submittedName>
        <fullName evidence="4">Dienelactone hydrolase</fullName>
    </submittedName>
</protein>
<evidence type="ECO:0000256" key="2">
    <source>
        <dbReference type="SAM" id="SignalP"/>
    </source>
</evidence>
<proteinExistence type="predicted"/>
<keyword evidence="2" id="KW-0732">Signal</keyword>
<feature type="signal peptide" evidence="2">
    <location>
        <begin position="1"/>
        <end position="20"/>
    </location>
</feature>
<keyword evidence="5" id="KW-1185">Reference proteome</keyword>
<evidence type="ECO:0000313" key="4">
    <source>
        <dbReference type="EMBL" id="MDQ0463175.1"/>
    </source>
</evidence>